<keyword evidence="3" id="KW-1185">Reference proteome</keyword>
<reference evidence="2 3" key="1">
    <citation type="submission" date="2024-06" db="EMBL/GenBank/DDBJ databases">
        <title>The Natural Products Discovery Center: Release of the First 8490 Sequenced Strains for Exploring Actinobacteria Biosynthetic Diversity.</title>
        <authorList>
            <person name="Kalkreuter E."/>
            <person name="Kautsar S.A."/>
            <person name="Yang D."/>
            <person name="Bader C.D."/>
            <person name="Teijaro C.N."/>
            <person name="Fluegel L."/>
            <person name="Davis C.M."/>
            <person name="Simpson J.R."/>
            <person name="Lauterbach L."/>
            <person name="Steele A.D."/>
            <person name="Gui C."/>
            <person name="Meng S."/>
            <person name="Li G."/>
            <person name="Viehrig K."/>
            <person name="Ye F."/>
            <person name="Su P."/>
            <person name="Kiefer A.F."/>
            <person name="Nichols A."/>
            <person name="Cepeda A.J."/>
            <person name="Yan W."/>
            <person name="Fan B."/>
            <person name="Jiang Y."/>
            <person name="Adhikari A."/>
            <person name="Zheng C.-J."/>
            <person name="Schuster L."/>
            <person name="Cowan T.M."/>
            <person name="Smanski M.J."/>
            <person name="Chevrette M.G."/>
            <person name="De Carvalho L.P.S."/>
            <person name="Shen B."/>
        </authorList>
    </citation>
    <scope>NUCLEOTIDE SEQUENCE [LARGE SCALE GENOMIC DNA]</scope>
    <source>
        <strain evidence="2 3">NPDC001166</strain>
    </source>
</reference>
<sequence length="197" mass="20456">MMTILPQLEVLGDLLMRTARNRPTVLACTSAAMSILLLSSCSQSSDRHTSAKPSPSGSGAVSPGPSSTPDGQLIKRATSVVASVPGGSLLEGGSERVKDGIHTRPVLREGHTYWLVLTCVGQGRALLTVVPKKSGAGAVIPCDRAVVQQRINGYGPVHIDVVGSKGTTGALAWRINELNRPALSGGHHESQESAAVH</sequence>
<protein>
    <recommendedName>
        <fullName evidence="4">Lipoprotein</fullName>
    </recommendedName>
</protein>
<dbReference type="Proteomes" id="UP001470023">
    <property type="component" value="Unassembled WGS sequence"/>
</dbReference>
<gene>
    <name evidence="2" type="ORF">ABT272_32045</name>
</gene>
<comment type="caution">
    <text evidence="2">The sequence shown here is derived from an EMBL/GenBank/DDBJ whole genome shotgun (WGS) entry which is preliminary data.</text>
</comment>
<dbReference type="RefSeq" id="WP_352065057.1">
    <property type="nucleotide sequence ID" value="NZ_JBEPAB010000047.1"/>
</dbReference>
<proteinExistence type="predicted"/>
<evidence type="ECO:0000256" key="1">
    <source>
        <dbReference type="SAM" id="MobiDB-lite"/>
    </source>
</evidence>
<evidence type="ECO:0008006" key="4">
    <source>
        <dbReference type="Google" id="ProtNLM"/>
    </source>
</evidence>
<evidence type="ECO:0000313" key="3">
    <source>
        <dbReference type="Proteomes" id="UP001470023"/>
    </source>
</evidence>
<feature type="region of interest" description="Disordered" evidence="1">
    <location>
        <begin position="46"/>
        <end position="72"/>
    </location>
</feature>
<organism evidence="2 3">
    <name type="scientific">Streptomyces sp. 900105245</name>
    <dbReference type="NCBI Taxonomy" id="3154379"/>
    <lineage>
        <taxon>Bacteria</taxon>
        <taxon>Bacillati</taxon>
        <taxon>Actinomycetota</taxon>
        <taxon>Actinomycetes</taxon>
        <taxon>Kitasatosporales</taxon>
        <taxon>Streptomycetaceae</taxon>
        <taxon>Streptomyces</taxon>
    </lineage>
</organism>
<name>A0ABV1UF50_9ACTN</name>
<feature type="compositionally biased region" description="Low complexity" evidence="1">
    <location>
        <begin position="51"/>
        <end position="69"/>
    </location>
</feature>
<dbReference type="EMBL" id="JBEPAZ010000040">
    <property type="protein sequence ID" value="MER6432318.1"/>
    <property type="molecule type" value="Genomic_DNA"/>
</dbReference>
<accession>A0ABV1UF50</accession>
<evidence type="ECO:0000313" key="2">
    <source>
        <dbReference type="EMBL" id="MER6432318.1"/>
    </source>
</evidence>